<reference evidence="2 3" key="1">
    <citation type="journal article" date="2016" name="Sci. Rep.">
        <title>The Dendrobium catenatum Lindl. genome sequence provides insights into polysaccharide synthase, floral development and adaptive evolution.</title>
        <authorList>
            <person name="Zhang G.Q."/>
            <person name="Xu Q."/>
            <person name="Bian C."/>
            <person name="Tsai W.C."/>
            <person name="Yeh C.M."/>
            <person name="Liu K.W."/>
            <person name="Yoshida K."/>
            <person name="Zhang L.S."/>
            <person name="Chang S.B."/>
            <person name="Chen F."/>
            <person name="Shi Y."/>
            <person name="Su Y.Y."/>
            <person name="Zhang Y.Q."/>
            <person name="Chen L.J."/>
            <person name="Yin Y."/>
            <person name="Lin M."/>
            <person name="Huang H."/>
            <person name="Deng H."/>
            <person name="Wang Z.W."/>
            <person name="Zhu S.L."/>
            <person name="Zhao X."/>
            <person name="Deng C."/>
            <person name="Niu S.C."/>
            <person name="Huang J."/>
            <person name="Wang M."/>
            <person name="Liu G.H."/>
            <person name="Yang H.J."/>
            <person name="Xiao X.J."/>
            <person name="Hsiao Y.Y."/>
            <person name="Wu W.L."/>
            <person name="Chen Y.Y."/>
            <person name="Mitsuda N."/>
            <person name="Ohme-Takagi M."/>
            <person name="Luo Y.B."/>
            <person name="Van de Peer Y."/>
            <person name="Liu Z.J."/>
        </authorList>
    </citation>
    <scope>NUCLEOTIDE SEQUENCE [LARGE SCALE GENOMIC DNA]</scope>
    <source>
        <tissue evidence="2">The whole plant</tissue>
    </source>
</reference>
<accession>A0A2I0W3Z0</accession>
<dbReference type="Pfam" id="PF17921">
    <property type="entry name" value="Integrase_H2C2"/>
    <property type="match status" value="1"/>
</dbReference>
<dbReference type="AlphaFoldDB" id="A0A2I0W3Z0"/>
<proteinExistence type="predicted"/>
<sequence length="405" mass="47105">MLAGLFFFKNSHLFYNIRSRCSTGWQMHALSRRAAMLIRLQTEITGLQEMKTLYAADEDFTSFWEQCIFGKSSSDYSLRHGFLFKANCLCIPKSSWCQFLIKESHCGSLAAHVGRDRTLTQLQARFYWPHLNRDVSQFVERCPVCQTYKGTSQNTGLCMPLPTPESIWEDLSLDFILGLPRTRTGADSIMVVVDRFSKMDHFFPCKKTFDAVHIAKHLFKEKVSLHGVPRSLTSDRDVKFISHFWRELWKRLHTELNLSSAYHPQTDGQIEVVNRTLGNMLRCFVQDHPKKWEEMLSQDEFAFNSMPNRSTGHCPFNIVYTKMPNHLVDVAVLPKCRSTAVAHAAKQFKNIVDRVHAQLTESNLKYKQQADSHRRFKKFYPGDLVMLRVRREHFPTGTYTKHNPR</sequence>
<dbReference type="GO" id="GO:0003676">
    <property type="term" value="F:nucleic acid binding"/>
    <property type="evidence" value="ECO:0007669"/>
    <property type="project" value="InterPro"/>
</dbReference>
<evidence type="ECO:0000313" key="2">
    <source>
        <dbReference type="EMBL" id="PKU70358.1"/>
    </source>
</evidence>
<evidence type="ECO:0000313" key="3">
    <source>
        <dbReference type="Proteomes" id="UP000233837"/>
    </source>
</evidence>
<reference evidence="2 3" key="2">
    <citation type="journal article" date="2017" name="Nature">
        <title>The Apostasia genome and the evolution of orchids.</title>
        <authorList>
            <person name="Zhang G.Q."/>
            <person name="Liu K.W."/>
            <person name="Li Z."/>
            <person name="Lohaus R."/>
            <person name="Hsiao Y.Y."/>
            <person name="Niu S.C."/>
            <person name="Wang J.Y."/>
            <person name="Lin Y.C."/>
            <person name="Xu Q."/>
            <person name="Chen L.J."/>
            <person name="Yoshida K."/>
            <person name="Fujiwara S."/>
            <person name="Wang Z.W."/>
            <person name="Zhang Y.Q."/>
            <person name="Mitsuda N."/>
            <person name="Wang M."/>
            <person name="Liu G.H."/>
            <person name="Pecoraro L."/>
            <person name="Huang H.X."/>
            <person name="Xiao X.J."/>
            <person name="Lin M."/>
            <person name="Wu X.Y."/>
            <person name="Wu W.L."/>
            <person name="Chen Y.Y."/>
            <person name="Chang S.B."/>
            <person name="Sakamoto S."/>
            <person name="Ohme-Takagi M."/>
            <person name="Yagi M."/>
            <person name="Zeng S.J."/>
            <person name="Shen C.Y."/>
            <person name="Yeh C.M."/>
            <person name="Luo Y.B."/>
            <person name="Tsai W.C."/>
            <person name="Van de Peer Y."/>
            <person name="Liu Z.J."/>
        </authorList>
    </citation>
    <scope>NUCLEOTIDE SEQUENCE [LARGE SCALE GENOMIC DNA]</scope>
    <source>
        <tissue evidence="2">The whole plant</tissue>
    </source>
</reference>
<keyword evidence="3" id="KW-1185">Reference proteome</keyword>
<dbReference type="InterPro" id="IPR001584">
    <property type="entry name" value="Integrase_cat-core"/>
</dbReference>
<evidence type="ECO:0000259" key="1">
    <source>
        <dbReference type="PROSITE" id="PS50994"/>
    </source>
</evidence>
<dbReference type="Gene3D" id="3.30.420.10">
    <property type="entry name" value="Ribonuclease H-like superfamily/Ribonuclease H"/>
    <property type="match status" value="1"/>
</dbReference>
<dbReference type="Gene3D" id="1.10.340.70">
    <property type="match status" value="1"/>
</dbReference>
<protein>
    <recommendedName>
        <fullName evidence="1">Integrase catalytic domain-containing protein</fullName>
    </recommendedName>
</protein>
<dbReference type="InterPro" id="IPR041588">
    <property type="entry name" value="Integrase_H2C2"/>
</dbReference>
<dbReference type="FunFam" id="1.10.340.70:FF:000001">
    <property type="entry name" value="Retrovirus-related Pol polyprotein from transposon gypsy-like Protein"/>
    <property type="match status" value="1"/>
</dbReference>
<dbReference type="InterPro" id="IPR012337">
    <property type="entry name" value="RNaseH-like_sf"/>
</dbReference>
<organism evidence="2 3">
    <name type="scientific">Dendrobium catenatum</name>
    <dbReference type="NCBI Taxonomy" id="906689"/>
    <lineage>
        <taxon>Eukaryota</taxon>
        <taxon>Viridiplantae</taxon>
        <taxon>Streptophyta</taxon>
        <taxon>Embryophyta</taxon>
        <taxon>Tracheophyta</taxon>
        <taxon>Spermatophyta</taxon>
        <taxon>Magnoliopsida</taxon>
        <taxon>Liliopsida</taxon>
        <taxon>Asparagales</taxon>
        <taxon>Orchidaceae</taxon>
        <taxon>Epidendroideae</taxon>
        <taxon>Malaxideae</taxon>
        <taxon>Dendrobiinae</taxon>
        <taxon>Dendrobium</taxon>
    </lineage>
</organism>
<dbReference type="PANTHER" id="PTHR35046:SF26">
    <property type="entry name" value="RNA-DIRECTED DNA POLYMERASE"/>
    <property type="match status" value="1"/>
</dbReference>
<dbReference type="SUPFAM" id="SSF53098">
    <property type="entry name" value="Ribonuclease H-like"/>
    <property type="match status" value="1"/>
</dbReference>
<dbReference type="GO" id="GO:0015074">
    <property type="term" value="P:DNA integration"/>
    <property type="evidence" value="ECO:0007669"/>
    <property type="project" value="InterPro"/>
</dbReference>
<dbReference type="Proteomes" id="UP000233837">
    <property type="component" value="Unassembled WGS sequence"/>
</dbReference>
<dbReference type="PANTHER" id="PTHR35046">
    <property type="entry name" value="ZINC KNUCKLE (CCHC-TYPE) FAMILY PROTEIN"/>
    <property type="match status" value="1"/>
</dbReference>
<feature type="domain" description="Integrase catalytic" evidence="1">
    <location>
        <begin position="160"/>
        <end position="323"/>
    </location>
</feature>
<gene>
    <name evidence="2" type="ORF">MA16_Dca007109</name>
</gene>
<dbReference type="EMBL" id="KZ502938">
    <property type="protein sequence ID" value="PKU70358.1"/>
    <property type="molecule type" value="Genomic_DNA"/>
</dbReference>
<dbReference type="InterPro" id="IPR036397">
    <property type="entry name" value="RNaseH_sf"/>
</dbReference>
<name>A0A2I0W3Z0_9ASPA</name>
<dbReference type="PROSITE" id="PS50994">
    <property type="entry name" value="INTEGRASE"/>
    <property type="match status" value="1"/>
</dbReference>